<dbReference type="Proteomes" id="UP000272025">
    <property type="component" value="Unassembled WGS sequence"/>
</dbReference>
<dbReference type="AlphaFoldDB" id="A0A3N2Q729"/>
<keyword evidence="2" id="KW-1185">Reference proteome</keyword>
<evidence type="ECO:0000313" key="2">
    <source>
        <dbReference type="Proteomes" id="UP000272025"/>
    </source>
</evidence>
<dbReference type="RefSeq" id="XP_028470332.1">
    <property type="nucleotide sequence ID" value="XM_028610231.1"/>
</dbReference>
<protein>
    <submittedName>
        <fullName evidence="1">Uncharacterized protein</fullName>
    </submittedName>
</protein>
<gene>
    <name evidence="1" type="ORF">SODALDRAFT_326690</name>
</gene>
<dbReference type="EMBL" id="ML119051">
    <property type="protein sequence ID" value="ROT42526.1"/>
    <property type="molecule type" value="Genomic_DNA"/>
</dbReference>
<proteinExistence type="predicted"/>
<evidence type="ECO:0000313" key="1">
    <source>
        <dbReference type="EMBL" id="ROT42526.1"/>
    </source>
</evidence>
<organism evidence="1 2">
    <name type="scientific">Sodiomyces alkalinus (strain CBS 110278 / VKM F-3762 / F11)</name>
    <name type="common">Alkaliphilic filamentous fungus</name>
    <dbReference type="NCBI Taxonomy" id="1314773"/>
    <lineage>
        <taxon>Eukaryota</taxon>
        <taxon>Fungi</taxon>
        <taxon>Dikarya</taxon>
        <taxon>Ascomycota</taxon>
        <taxon>Pezizomycotina</taxon>
        <taxon>Sordariomycetes</taxon>
        <taxon>Hypocreomycetidae</taxon>
        <taxon>Glomerellales</taxon>
        <taxon>Plectosphaerellaceae</taxon>
        <taxon>Sodiomyces</taxon>
    </lineage>
</organism>
<reference evidence="1 2" key="1">
    <citation type="journal article" date="2018" name="Mol. Ecol.">
        <title>The obligate alkalophilic soda-lake fungus Sodiomyces alkalinus has shifted to a protein diet.</title>
        <authorList>
            <person name="Grum-Grzhimaylo A.A."/>
            <person name="Falkoski D.L."/>
            <person name="van den Heuvel J."/>
            <person name="Valero-Jimenez C.A."/>
            <person name="Min B."/>
            <person name="Choi I.G."/>
            <person name="Lipzen A."/>
            <person name="Daum C.G."/>
            <person name="Aanen D.K."/>
            <person name="Tsang A."/>
            <person name="Henrissat B."/>
            <person name="Bilanenko E.N."/>
            <person name="de Vries R.P."/>
            <person name="van Kan J.A.L."/>
            <person name="Grigoriev I.V."/>
            <person name="Debets A.J.M."/>
        </authorList>
    </citation>
    <scope>NUCLEOTIDE SEQUENCE [LARGE SCALE GENOMIC DNA]</scope>
    <source>
        <strain evidence="1 2">F11</strain>
    </source>
</reference>
<accession>A0A3N2Q729</accession>
<dbReference type="GeneID" id="39578709"/>
<sequence>MHELSILFWEGRHFLAPVEKQLEMGGQVLDLGMWEEFASLFLLAARIYTVP</sequence>
<name>A0A3N2Q729_SODAK</name>